<dbReference type="EMBL" id="KL142387">
    <property type="protein sequence ID" value="KDR72781.1"/>
    <property type="molecule type" value="Genomic_DNA"/>
</dbReference>
<dbReference type="Proteomes" id="UP000027222">
    <property type="component" value="Unassembled WGS sequence"/>
</dbReference>
<dbReference type="AlphaFoldDB" id="A0A067SPE8"/>
<evidence type="ECO:0000256" key="1">
    <source>
        <dbReference type="SAM" id="SignalP"/>
    </source>
</evidence>
<reference evidence="3" key="1">
    <citation type="journal article" date="2014" name="Proc. Natl. Acad. Sci. U.S.A.">
        <title>Extensive sampling of basidiomycete genomes demonstrates inadequacy of the white-rot/brown-rot paradigm for wood decay fungi.</title>
        <authorList>
            <person name="Riley R."/>
            <person name="Salamov A.A."/>
            <person name="Brown D.W."/>
            <person name="Nagy L.G."/>
            <person name="Floudas D."/>
            <person name="Held B.W."/>
            <person name="Levasseur A."/>
            <person name="Lombard V."/>
            <person name="Morin E."/>
            <person name="Otillar R."/>
            <person name="Lindquist E.A."/>
            <person name="Sun H."/>
            <person name="LaButti K.M."/>
            <person name="Schmutz J."/>
            <person name="Jabbour D."/>
            <person name="Luo H."/>
            <person name="Baker S.E."/>
            <person name="Pisabarro A.G."/>
            <person name="Walton J.D."/>
            <person name="Blanchette R.A."/>
            <person name="Henrissat B."/>
            <person name="Martin F."/>
            <person name="Cullen D."/>
            <person name="Hibbett D.S."/>
            <person name="Grigoriev I.V."/>
        </authorList>
    </citation>
    <scope>NUCLEOTIDE SEQUENCE [LARGE SCALE GENOMIC DNA]</scope>
    <source>
        <strain evidence="3">CBS 339.88</strain>
    </source>
</reference>
<evidence type="ECO:0000313" key="3">
    <source>
        <dbReference type="Proteomes" id="UP000027222"/>
    </source>
</evidence>
<accession>A0A067SPE8</accession>
<proteinExistence type="predicted"/>
<keyword evidence="3" id="KW-1185">Reference proteome</keyword>
<gene>
    <name evidence="2" type="ORF">GALMADRAFT_73247</name>
</gene>
<dbReference type="HOGENOM" id="CLU_084261_0_0_1"/>
<evidence type="ECO:0000313" key="2">
    <source>
        <dbReference type="EMBL" id="KDR72781.1"/>
    </source>
</evidence>
<sequence length="245" mass="25820">MTIPSPSLLALWILTGLVGSSLAQTHNLFQWQFANAALSSLLPTCTPLQIVVKSSDPTTNATQGTPPYYMISFAVGGTPVTTFIGTDENNLSWTITQTVDSQLLLSVVDANGSAGGIPPQLFNVIAGQSTRCVTPPSTPSFTVTANVTDELTTCQPWGLTVKGGVPPYNVTLAAINSPIVTNVTMPFGLDVFTFIDRADPGTQLLAAISDFTGQWASGTPIVKTKGVYWFSPAGLVKITHQVFVA</sequence>
<feature type="signal peptide" evidence="1">
    <location>
        <begin position="1"/>
        <end position="23"/>
    </location>
</feature>
<organism evidence="2 3">
    <name type="scientific">Galerina marginata (strain CBS 339.88)</name>
    <dbReference type="NCBI Taxonomy" id="685588"/>
    <lineage>
        <taxon>Eukaryota</taxon>
        <taxon>Fungi</taxon>
        <taxon>Dikarya</taxon>
        <taxon>Basidiomycota</taxon>
        <taxon>Agaricomycotina</taxon>
        <taxon>Agaricomycetes</taxon>
        <taxon>Agaricomycetidae</taxon>
        <taxon>Agaricales</taxon>
        <taxon>Agaricineae</taxon>
        <taxon>Strophariaceae</taxon>
        <taxon>Galerina</taxon>
    </lineage>
</organism>
<name>A0A067SPE8_GALM3</name>
<protein>
    <submittedName>
        <fullName evidence="2">Uncharacterized protein</fullName>
    </submittedName>
</protein>
<feature type="chain" id="PRO_5001648532" evidence="1">
    <location>
        <begin position="24"/>
        <end position="245"/>
    </location>
</feature>
<keyword evidence="1" id="KW-0732">Signal</keyword>
<dbReference type="OrthoDB" id="2527908at2759"/>